<organism evidence="3 4">
    <name type="scientific">Exidia glandulosa HHB12029</name>
    <dbReference type="NCBI Taxonomy" id="1314781"/>
    <lineage>
        <taxon>Eukaryota</taxon>
        <taxon>Fungi</taxon>
        <taxon>Dikarya</taxon>
        <taxon>Basidiomycota</taxon>
        <taxon>Agaricomycotina</taxon>
        <taxon>Agaricomycetes</taxon>
        <taxon>Auriculariales</taxon>
        <taxon>Exidiaceae</taxon>
        <taxon>Exidia</taxon>
    </lineage>
</organism>
<feature type="region of interest" description="Disordered" evidence="2">
    <location>
        <begin position="110"/>
        <end position="147"/>
    </location>
</feature>
<keyword evidence="4" id="KW-1185">Reference proteome</keyword>
<protein>
    <submittedName>
        <fullName evidence="3">Uncharacterized protein</fullName>
    </submittedName>
</protein>
<keyword evidence="1" id="KW-0175">Coiled coil</keyword>
<evidence type="ECO:0000313" key="4">
    <source>
        <dbReference type="Proteomes" id="UP000077266"/>
    </source>
</evidence>
<name>A0A165KBE8_EXIGL</name>
<evidence type="ECO:0000256" key="2">
    <source>
        <dbReference type="SAM" id="MobiDB-lite"/>
    </source>
</evidence>
<gene>
    <name evidence="3" type="ORF">EXIGLDRAFT_765622</name>
</gene>
<dbReference type="AlphaFoldDB" id="A0A165KBE8"/>
<reference evidence="3 4" key="1">
    <citation type="journal article" date="2016" name="Mol. Biol. Evol.">
        <title>Comparative Genomics of Early-Diverging Mushroom-Forming Fungi Provides Insights into the Origins of Lignocellulose Decay Capabilities.</title>
        <authorList>
            <person name="Nagy L.G."/>
            <person name="Riley R."/>
            <person name="Tritt A."/>
            <person name="Adam C."/>
            <person name="Daum C."/>
            <person name="Floudas D."/>
            <person name="Sun H."/>
            <person name="Yadav J.S."/>
            <person name="Pangilinan J."/>
            <person name="Larsson K.H."/>
            <person name="Matsuura K."/>
            <person name="Barry K."/>
            <person name="Labutti K."/>
            <person name="Kuo R."/>
            <person name="Ohm R.A."/>
            <person name="Bhattacharya S.S."/>
            <person name="Shirouzu T."/>
            <person name="Yoshinaga Y."/>
            <person name="Martin F.M."/>
            <person name="Grigoriev I.V."/>
            <person name="Hibbett D.S."/>
        </authorList>
    </citation>
    <scope>NUCLEOTIDE SEQUENCE [LARGE SCALE GENOMIC DNA]</scope>
    <source>
        <strain evidence="3 4">HHB12029</strain>
    </source>
</reference>
<feature type="coiled-coil region" evidence="1">
    <location>
        <begin position="65"/>
        <end position="99"/>
    </location>
</feature>
<sequence length="147" mass="16746">MRDKRRQSALPTLRLRQRPRGRHTRNGAYERLYTQLVRSRALNDLAEARQLVHSTLADTDWYAPEDITDDEVADLTQKIRDMERENFELQGDVQRIRDENIRLYAELVAREASSSQNQSGPLQPQSIKGNDDATAQHASGGSNGSDQ</sequence>
<evidence type="ECO:0000256" key="1">
    <source>
        <dbReference type="SAM" id="Coils"/>
    </source>
</evidence>
<accession>A0A165KBE8</accession>
<dbReference type="EMBL" id="KV425947">
    <property type="protein sequence ID" value="KZV96087.1"/>
    <property type="molecule type" value="Genomic_DNA"/>
</dbReference>
<feature type="compositionally biased region" description="Polar residues" evidence="2">
    <location>
        <begin position="112"/>
        <end position="128"/>
    </location>
</feature>
<dbReference type="InParanoid" id="A0A165KBE8"/>
<proteinExistence type="predicted"/>
<dbReference type="Proteomes" id="UP000077266">
    <property type="component" value="Unassembled WGS sequence"/>
</dbReference>
<evidence type="ECO:0000313" key="3">
    <source>
        <dbReference type="EMBL" id="KZV96087.1"/>
    </source>
</evidence>
<feature type="compositionally biased region" description="Polar residues" evidence="2">
    <location>
        <begin position="136"/>
        <end position="147"/>
    </location>
</feature>